<accession>A0AAX6IDM5</accession>
<keyword evidence="2" id="KW-0806">Transcription termination</keyword>
<evidence type="ECO:0000313" key="4">
    <source>
        <dbReference type="EMBL" id="KAJ6851420.1"/>
    </source>
</evidence>
<dbReference type="InterPro" id="IPR038538">
    <property type="entry name" value="MTERF_sf"/>
</dbReference>
<keyword evidence="5" id="KW-1185">Reference proteome</keyword>
<organism evidence="4 5">
    <name type="scientific">Iris pallida</name>
    <name type="common">Sweet iris</name>
    <dbReference type="NCBI Taxonomy" id="29817"/>
    <lineage>
        <taxon>Eukaryota</taxon>
        <taxon>Viridiplantae</taxon>
        <taxon>Streptophyta</taxon>
        <taxon>Embryophyta</taxon>
        <taxon>Tracheophyta</taxon>
        <taxon>Spermatophyta</taxon>
        <taxon>Magnoliopsida</taxon>
        <taxon>Liliopsida</taxon>
        <taxon>Asparagales</taxon>
        <taxon>Iridaceae</taxon>
        <taxon>Iridoideae</taxon>
        <taxon>Irideae</taxon>
        <taxon>Iris</taxon>
    </lineage>
</organism>
<dbReference type="GO" id="GO:0003676">
    <property type="term" value="F:nucleic acid binding"/>
    <property type="evidence" value="ECO:0007669"/>
    <property type="project" value="InterPro"/>
</dbReference>
<name>A0AAX6IDM5_IRIPA</name>
<dbReference type="InterPro" id="IPR003690">
    <property type="entry name" value="MTERF"/>
</dbReference>
<dbReference type="GO" id="GO:0006353">
    <property type="term" value="P:DNA-templated transcription termination"/>
    <property type="evidence" value="ECO:0007669"/>
    <property type="project" value="UniProtKB-KW"/>
</dbReference>
<dbReference type="Pfam" id="PF02536">
    <property type="entry name" value="mTERF"/>
    <property type="match status" value="3"/>
</dbReference>
<comment type="similarity">
    <text evidence="1">Belongs to the mTERF family.</text>
</comment>
<dbReference type="Proteomes" id="UP001140949">
    <property type="component" value="Unassembled WGS sequence"/>
</dbReference>
<dbReference type="FunFam" id="1.25.70.10:FF:000019">
    <property type="entry name" value="mTERF family protein"/>
    <property type="match status" value="1"/>
</dbReference>
<evidence type="ECO:0000256" key="2">
    <source>
        <dbReference type="ARBA" id="ARBA00022472"/>
    </source>
</evidence>
<gene>
    <name evidence="4" type="ORF">M6B38_258925</name>
</gene>
<proteinExistence type="inferred from homology"/>
<protein>
    <submittedName>
        <fullName evidence="4">Transcription termination factor MTEF18, mitochondrial-like</fullName>
    </submittedName>
</protein>
<dbReference type="SMART" id="SM00733">
    <property type="entry name" value="Mterf"/>
    <property type="match status" value="6"/>
</dbReference>
<evidence type="ECO:0000256" key="3">
    <source>
        <dbReference type="ARBA" id="ARBA00022946"/>
    </source>
</evidence>
<keyword evidence="2" id="KW-0804">Transcription</keyword>
<evidence type="ECO:0000313" key="5">
    <source>
        <dbReference type="Proteomes" id="UP001140949"/>
    </source>
</evidence>
<dbReference type="PANTHER" id="PTHR13068:SF103">
    <property type="entry name" value="MITOCHONDRIAL TRANSCRIPTION TERMINATION FACTOR FAMILY PROTEIN"/>
    <property type="match status" value="1"/>
</dbReference>
<dbReference type="EMBL" id="JANAVB010002199">
    <property type="protein sequence ID" value="KAJ6851420.1"/>
    <property type="molecule type" value="Genomic_DNA"/>
</dbReference>
<keyword evidence="2" id="KW-0805">Transcription regulation</keyword>
<dbReference type="Gene3D" id="1.25.70.10">
    <property type="entry name" value="Transcription termination factor 3, mitochondrial"/>
    <property type="match status" value="2"/>
</dbReference>
<reference evidence="4" key="2">
    <citation type="submission" date="2023-04" db="EMBL/GenBank/DDBJ databases">
        <authorList>
            <person name="Bruccoleri R.E."/>
            <person name="Oakeley E.J."/>
            <person name="Faust A.-M."/>
            <person name="Dessus-Babus S."/>
            <person name="Altorfer M."/>
            <person name="Burckhardt D."/>
            <person name="Oertli M."/>
            <person name="Naumann U."/>
            <person name="Petersen F."/>
            <person name="Wong J."/>
        </authorList>
    </citation>
    <scope>NUCLEOTIDE SEQUENCE</scope>
    <source>
        <strain evidence="4">GSM-AAB239-AS_SAM_17_03QT</strain>
        <tissue evidence="4">Leaf</tissue>
    </source>
</reference>
<sequence>MIASRRPNPSSIYFSTTMLKFFESATLFHKNPIFPSNPPKPPTFPVKSFDFRPRNRFSTAADANPFAKVSRTGRVDAQNALFDYLHSTRSFHYTDAEHVSKNSPAFLHTLLSKVDGEEDVGRSVTRFLRYNPINEFEPFFESLGLKPVELHPLLPRNVFFLSDDGMMLENYHVLCNYGVPRSKIGRMFKETREMFGYGEGVLSSRLRAYEGLGLSRPTIIKLVTCCPALLVGDLNEEFLKVLEKLKDFGVELDWIRGCLSDKSMYNWNRILDMLNFLDGIGCGKKELARLIKVHPRFVFDDSGKKIYLLVAMLLKLGLKRDGILGFFEHYPRILNGNFMKNLWNAVQFLLDIGMETEDIVGTVSSHAEVLGAASCMRPMLVLERLNISAEELCEIIKEDPNRFSDLATRRKSSGGVHLPKIEGTFVQEKITFLLKIGFVENSEEIAKALSRFRGRGDQLQGRFDCLVNAGLDCHTVAGMIKVVPPVLNQSTDVIEKKLDYLLNHLGYPVESLVAFPTFLCYSLEKIRLRFSMYKWLKENGVMLPTRNRKMLMSTVALSTLLACSDARFIKYVVNLHPEGPRVWERLKSSSSST</sequence>
<reference evidence="4" key="1">
    <citation type="journal article" date="2023" name="GigaByte">
        <title>Genome assembly of the bearded iris, Iris pallida Lam.</title>
        <authorList>
            <person name="Bruccoleri R.E."/>
            <person name="Oakeley E.J."/>
            <person name="Faust A.M.E."/>
            <person name="Altorfer M."/>
            <person name="Dessus-Babus S."/>
            <person name="Burckhardt D."/>
            <person name="Oertli M."/>
            <person name="Naumann U."/>
            <person name="Petersen F."/>
            <person name="Wong J."/>
        </authorList>
    </citation>
    <scope>NUCLEOTIDE SEQUENCE</scope>
    <source>
        <strain evidence="4">GSM-AAB239-AS_SAM_17_03QT</strain>
    </source>
</reference>
<evidence type="ECO:0000256" key="1">
    <source>
        <dbReference type="ARBA" id="ARBA00007692"/>
    </source>
</evidence>
<comment type="caution">
    <text evidence="4">The sequence shown here is derived from an EMBL/GenBank/DDBJ whole genome shotgun (WGS) entry which is preliminary data.</text>
</comment>
<keyword evidence="3" id="KW-0809">Transit peptide</keyword>
<dbReference type="AlphaFoldDB" id="A0AAX6IDM5"/>
<dbReference type="PANTHER" id="PTHR13068">
    <property type="entry name" value="CGI-12 PROTEIN-RELATED"/>
    <property type="match status" value="1"/>
</dbReference>